<dbReference type="EMBL" id="CP104778">
    <property type="protein sequence ID" value="WPC21442.1"/>
    <property type="molecule type" value="Genomic_DNA"/>
</dbReference>
<feature type="transmembrane region" description="Helical" evidence="6">
    <location>
        <begin position="92"/>
        <end position="112"/>
    </location>
</feature>
<keyword evidence="4 6" id="KW-1133">Transmembrane helix</keyword>
<dbReference type="RefSeq" id="WP_320531995.1">
    <property type="nucleotide sequence ID" value="NZ_CP104768.1"/>
</dbReference>
<accession>A0ABZ0Q3B9</accession>
<keyword evidence="8" id="KW-1185">Reference proteome</keyword>
<keyword evidence="2" id="KW-1003">Cell membrane</keyword>
<evidence type="ECO:0000313" key="7">
    <source>
        <dbReference type="EMBL" id="WPC21442.1"/>
    </source>
</evidence>
<dbReference type="PIRSF" id="PIRSF035875">
    <property type="entry name" value="RNase_BN"/>
    <property type="match status" value="1"/>
</dbReference>
<feature type="transmembrane region" description="Helical" evidence="6">
    <location>
        <begin position="244"/>
        <end position="272"/>
    </location>
</feature>
<dbReference type="PANTHER" id="PTHR30213:SF0">
    <property type="entry name" value="UPF0761 MEMBRANE PROTEIN YIHY"/>
    <property type="match status" value="1"/>
</dbReference>
<comment type="subcellular location">
    <subcellularLocation>
        <location evidence="1">Cell membrane</location>
        <topology evidence="1">Multi-pass membrane protein</topology>
    </subcellularLocation>
</comment>
<reference evidence="8" key="1">
    <citation type="submission" date="2024-06" db="EMBL/GenBank/DDBJ databases">
        <authorList>
            <person name="Chang H.C."/>
            <person name="Mun S.Y."/>
        </authorList>
    </citation>
    <scope>NUCLEOTIDE SEQUENCE [LARGE SCALE GENOMIC DNA]</scope>
    <source>
        <strain evidence="8">KT1</strain>
    </source>
</reference>
<evidence type="ECO:0000256" key="4">
    <source>
        <dbReference type="ARBA" id="ARBA00022989"/>
    </source>
</evidence>
<feature type="transmembrane region" description="Helical" evidence="6">
    <location>
        <begin position="133"/>
        <end position="159"/>
    </location>
</feature>
<evidence type="ECO:0000256" key="1">
    <source>
        <dbReference type="ARBA" id="ARBA00004651"/>
    </source>
</evidence>
<dbReference type="InterPro" id="IPR017039">
    <property type="entry name" value="Virul_fac_BrkB"/>
</dbReference>
<keyword evidence="5 6" id="KW-0472">Membrane</keyword>
<evidence type="ECO:0000256" key="5">
    <source>
        <dbReference type="ARBA" id="ARBA00023136"/>
    </source>
</evidence>
<protein>
    <submittedName>
        <fullName evidence="7">YihY/virulence factor BrkB family protein</fullName>
    </submittedName>
</protein>
<dbReference type="PANTHER" id="PTHR30213">
    <property type="entry name" value="INNER MEMBRANE PROTEIN YHJD"/>
    <property type="match status" value="1"/>
</dbReference>
<evidence type="ECO:0000256" key="2">
    <source>
        <dbReference type="ARBA" id="ARBA00022475"/>
    </source>
</evidence>
<dbReference type="Pfam" id="PF03631">
    <property type="entry name" value="Virul_fac_BrkB"/>
    <property type="match status" value="1"/>
</dbReference>
<evidence type="ECO:0000256" key="3">
    <source>
        <dbReference type="ARBA" id="ARBA00022692"/>
    </source>
</evidence>
<organism evidence="7 8">
    <name type="scientific">Pediococcus inopinatus</name>
    <dbReference type="NCBI Taxonomy" id="114090"/>
    <lineage>
        <taxon>Bacteria</taxon>
        <taxon>Bacillati</taxon>
        <taxon>Bacillota</taxon>
        <taxon>Bacilli</taxon>
        <taxon>Lactobacillales</taxon>
        <taxon>Lactobacillaceae</taxon>
        <taxon>Pediococcus</taxon>
    </lineage>
</organism>
<dbReference type="NCBIfam" id="TIGR00765">
    <property type="entry name" value="yihY_not_rbn"/>
    <property type="match status" value="1"/>
</dbReference>
<evidence type="ECO:0000313" key="8">
    <source>
        <dbReference type="Proteomes" id="UP001302696"/>
    </source>
</evidence>
<evidence type="ECO:0000256" key="6">
    <source>
        <dbReference type="SAM" id="Phobius"/>
    </source>
</evidence>
<gene>
    <name evidence="7" type="ORF">N6G96_09280</name>
</gene>
<feature type="transmembrane region" description="Helical" evidence="6">
    <location>
        <begin position="30"/>
        <end position="55"/>
    </location>
</feature>
<sequence>MLRKFRRTSFFEFATIFLRRYKKGNISNNGIVLAYYTLLSFFPLLLLIGNVLPLLDLPVNTVLKYINRIMPENIYKILSPLVKQLLTTNSGGVLSIGVVVALWSASKGVNAFQQALNATYDMENTTNAILTRILSFLIVLLFMVALIVIVLSFSFGQVLLSYLAPILQLPPDFVSFLEIIKWPVTILGVGFILTVLYMIVPIAKVRWRYVWVGALFAMSGLVILTQFFTLYLRYFGGEVTTYKTIGTFIVIMLWLDLLAEIMLIGGVINAALQEQKMGLPFKPKLSRLKRTHEDVH</sequence>
<name>A0ABZ0Q3B9_9LACO</name>
<dbReference type="Proteomes" id="UP001302696">
    <property type="component" value="Chromosome"/>
</dbReference>
<keyword evidence="3 6" id="KW-0812">Transmembrane</keyword>
<feature type="transmembrane region" description="Helical" evidence="6">
    <location>
        <begin position="209"/>
        <end position="232"/>
    </location>
</feature>
<proteinExistence type="predicted"/>
<feature type="transmembrane region" description="Helical" evidence="6">
    <location>
        <begin position="179"/>
        <end position="200"/>
    </location>
</feature>